<keyword evidence="6" id="KW-0229">DNA integration</keyword>
<keyword evidence="4" id="KW-0378">Hydrolase</keyword>
<evidence type="ECO:0008006" key="17">
    <source>
        <dbReference type="Google" id="ProtNLM"/>
    </source>
</evidence>
<comment type="caution">
    <text evidence="15">The sequence shown here is derived from an EMBL/GenBank/DDBJ whole genome shotgun (WGS) entry which is preliminary data.</text>
</comment>
<keyword evidence="16" id="KW-1185">Reference proteome</keyword>
<dbReference type="SUPFAM" id="SSF57756">
    <property type="entry name" value="Retrovirus zinc finger-like domains"/>
    <property type="match status" value="1"/>
</dbReference>
<feature type="region of interest" description="Disordered" evidence="12">
    <location>
        <begin position="130"/>
        <end position="156"/>
    </location>
</feature>
<dbReference type="InterPro" id="IPR013103">
    <property type="entry name" value="RVT_2"/>
</dbReference>
<evidence type="ECO:0000256" key="1">
    <source>
        <dbReference type="ARBA" id="ARBA00022722"/>
    </source>
</evidence>
<dbReference type="EMBL" id="JABDTM020024916">
    <property type="protein sequence ID" value="KAH0813825.1"/>
    <property type="molecule type" value="Genomic_DNA"/>
</dbReference>
<feature type="domain" description="CCHC-type" evidence="13">
    <location>
        <begin position="161"/>
        <end position="177"/>
    </location>
</feature>
<dbReference type="PROSITE" id="PS50158">
    <property type="entry name" value="ZF_CCHC"/>
    <property type="match status" value="1"/>
</dbReference>
<gene>
    <name evidence="15" type="ORF">GEV33_008966</name>
</gene>
<feature type="domain" description="Integrase catalytic" evidence="14">
    <location>
        <begin position="344"/>
        <end position="446"/>
    </location>
</feature>
<evidence type="ECO:0000256" key="3">
    <source>
        <dbReference type="ARBA" id="ARBA00022759"/>
    </source>
</evidence>
<evidence type="ECO:0000256" key="11">
    <source>
        <dbReference type="PROSITE-ProRule" id="PRU00047"/>
    </source>
</evidence>
<dbReference type="GO" id="GO:0003964">
    <property type="term" value="F:RNA-directed DNA polymerase activity"/>
    <property type="evidence" value="ECO:0007669"/>
    <property type="project" value="UniProtKB-KW"/>
</dbReference>
<accession>A0A8J6HFQ4</accession>
<dbReference type="GO" id="GO:0016787">
    <property type="term" value="F:hydrolase activity"/>
    <property type="evidence" value="ECO:0007669"/>
    <property type="project" value="UniProtKB-KW"/>
</dbReference>
<keyword evidence="11" id="KW-0863">Zinc-finger</keyword>
<dbReference type="InterPro" id="IPR039537">
    <property type="entry name" value="Retrotran_Ty1/copia-like"/>
</dbReference>
<keyword evidence="8" id="KW-0808">Transferase</keyword>
<keyword evidence="8" id="KW-0239">DNA-directed DNA polymerase</keyword>
<evidence type="ECO:0000313" key="16">
    <source>
        <dbReference type="Proteomes" id="UP000719412"/>
    </source>
</evidence>
<dbReference type="SUPFAM" id="SSF53098">
    <property type="entry name" value="Ribonuclease H-like"/>
    <property type="match status" value="1"/>
</dbReference>
<proteinExistence type="predicted"/>
<evidence type="ECO:0000259" key="14">
    <source>
        <dbReference type="PROSITE" id="PS50994"/>
    </source>
</evidence>
<dbReference type="Proteomes" id="UP000719412">
    <property type="component" value="Unassembled WGS sequence"/>
</dbReference>
<dbReference type="GO" id="GO:0003887">
    <property type="term" value="F:DNA-directed DNA polymerase activity"/>
    <property type="evidence" value="ECO:0007669"/>
    <property type="project" value="UniProtKB-KW"/>
</dbReference>
<evidence type="ECO:0000256" key="8">
    <source>
        <dbReference type="ARBA" id="ARBA00022932"/>
    </source>
</evidence>
<dbReference type="InterPro" id="IPR025724">
    <property type="entry name" value="GAG-pre-integrase_dom"/>
</dbReference>
<evidence type="ECO:0000256" key="9">
    <source>
        <dbReference type="ARBA" id="ARBA00023172"/>
    </source>
</evidence>
<dbReference type="Pfam" id="PF13976">
    <property type="entry name" value="gag_pre-integrs"/>
    <property type="match status" value="1"/>
</dbReference>
<keyword evidence="3" id="KW-0255">Endonuclease</keyword>
<evidence type="ECO:0000256" key="10">
    <source>
        <dbReference type="ARBA" id="ARBA00023268"/>
    </source>
</evidence>
<evidence type="ECO:0000256" key="2">
    <source>
        <dbReference type="ARBA" id="ARBA00022723"/>
    </source>
</evidence>
<dbReference type="Pfam" id="PF07727">
    <property type="entry name" value="RVT_2"/>
    <property type="match status" value="1"/>
</dbReference>
<feature type="compositionally biased region" description="Acidic residues" evidence="12">
    <location>
        <begin position="533"/>
        <end position="552"/>
    </location>
</feature>
<dbReference type="InterPro" id="IPR036397">
    <property type="entry name" value="RNaseH_sf"/>
</dbReference>
<organism evidence="15 16">
    <name type="scientific">Tenebrio molitor</name>
    <name type="common">Yellow mealworm beetle</name>
    <dbReference type="NCBI Taxonomy" id="7067"/>
    <lineage>
        <taxon>Eukaryota</taxon>
        <taxon>Metazoa</taxon>
        <taxon>Ecdysozoa</taxon>
        <taxon>Arthropoda</taxon>
        <taxon>Hexapoda</taxon>
        <taxon>Insecta</taxon>
        <taxon>Pterygota</taxon>
        <taxon>Neoptera</taxon>
        <taxon>Endopterygota</taxon>
        <taxon>Coleoptera</taxon>
        <taxon>Polyphaga</taxon>
        <taxon>Cucujiformia</taxon>
        <taxon>Tenebrionidae</taxon>
        <taxon>Tenebrio</taxon>
    </lineage>
</organism>
<evidence type="ECO:0000256" key="5">
    <source>
        <dbReference type="ARBA" id="ARBA00022842"/>
    </source>
</evidence>
<dbReference type="InterPro" id="IPR057670">
    <property type="entry name" value="SH3_retrovirus"/>
</dbReference>
<evidence type="ECO:0000256" key="4">
    <source>
        <dbReference type="ARBA" id="ARBA00022801"/>
    </source>
</evidence>
<evidence type="ECO:0000256" key="12">
    <source>
        <dbReference type="SAM" id="MobiDB-lite"/>
    </source>
</evidence>
<feature type="compositionally biased region" description="Basic and acidic residues" evidence="12">
    <location>
        <begin position="518"/>
        <end position="531"/>
    </location>
</feature>
<keyword evidence="10" id="KW-0511">Multifunctional enzyme</keyword>
<dbReference type="Gene3D" id="4.10.60.10">
    <property type="entry name" value="Zinc finger, CCHC-type"/>
    <property type="match status" value="1"/>
</dbReference>
<dbReference type="GO" id="GO:0004519">
    <property type="term" value="F:endonuclease activity"/>
    <property type="evidence" value="ECO:0007669"/>
    <property type="project" value="UniProtKB-KW"/>
</dbReference>
<feature type="compositionally biased region" description="Basic and acidic residues" evidence="12">
    <location>
        <begin position="565"/>
        <end position="574"/>
    </location>
</feature>
<name>A0A8J6HFQ4_TENMO</name>
<keyword evidence="11" id="KW-0862">Zinc</keyword>
<dbReference type="PANTHER" id="PTHR42648:SF11">
    <property type="entry name" value="TRANSPOSON TY4-P GAG-POL POLYPROTEIN"/>
    <property type="match status" value="1"/>
</dbReference>
<dbReference type="Gene3D" id="3.30.420.10">
    <property type="entry name" value="Ribonuclease H-like superfamily/Ribonuclease H"/>
    <property type="match status" value="2"/>
</dbReference>
<keyword evidence="2" id="KW-0479">Metal-binding</keyword>
<dbReference type="GO" id="GO:0006310">
    <property type="term" value="P:DNA recombination"/>
    <property type="evidence" value="ECO:0007669"/>
    <property type="project" value="UniProtKB-KW"/>
</dbReference>
<dbReference type="PANTHER" id="PTHR42648">
    <property type="entry name" value="TRANSPOSASE, PUTATIVE-RELATED"/>
    <property type="match status" value="1"/>
</dbReference>
<dbReference type="Pfam" id="PF25597">
    <property type="entry name" value="SH3_retrovirus"/>
    <property type="match status" value="1"/>
</dbReference>
<reference evidence="15" key="2">
    <citation type="submission" date="2021-08" db="EMBL/GenBank/DDBJ databases">
        <authorList>
            <person name="Eriksson T."/>
        </authorList>
    </citation>
    <scope>NUCLEOTIDE SEQUENCE</scope>
    <source>
        <strain evidence="15">Stoneville</strain>
        <tissue evidence="15">Whole head</tissue>
    </source>
</reference>
<dbReference type="Pfam" id="PF00098">
    <property type="entry name" value="zf-CCHC"/>
    <property type="match status" value="1"/>
</dbReference>
<dbReference type="PROSITE" id="PS50994">
    <property type="entry name" value="INTEGRASE"/>
    <property type="match status" value="1"/>
</dbReference>
<dbReference type="GO" id="GO:0015074">
    <property type="term" value="P:DNA integration"/>
    <property type="evidence" value="ECO:0007669"/>
    <property type="project" value="UniProtKB-KW"/>
</dbReference>
<evidence type="ECO:0000256" key="7">
    <source>
        <dbReference type="ARBA" id="ARBA00022918"/>
    </source>
</evidence>
<feature type="compositionally biased region" description="Basic and acidic residues" evidence="12">
    <location>
        <begin position="141"/>
        <end position="156"/>
    </location>
</feature>
<dbReference type="GO" id="GO:0008270">
    <property type="term" value="F:zinc ion binding"/>
    <property type="evidence" value="ECO:0007669"/>
    <property type="project" value="UniProtKB-KW"/>
</dbReference>
<keyword evidence="1" id="KW-0540">Nuclease</keyword>
<keyword evidence="8" id="KW-0548">Nucleotidyltransferase</keyword>
<dbReference type="InterPro" id="IPR012337">
    <property type="entry name" value="RNaseH-like_sf"/>
</dbReference>
<feature type="region of interest" description="Disordered" evidence="12">
    <location>
        <begin position="518"/>
        <end position="585"/>
    </location>
</feature>
<keyword evidence="9" id="KW-0233">DNA recombination</keyword>
<dbReference type="AlphaFoldDB" id="A0A8J6HFQ4"/>
<keyword evidence="5" id="KW-0460">Magnesium</keyword>
<dbReference type="SMART" id="SM00343">
    <property type="entry name" value="ZnF_C2HC"/>
    <property type="match status" value="1"/>
</dbReference>
<sequence>MSTSSYLVNVPKLKGRENYDDWAFAARNFLVLEGIDIDALPADLSEADQRKAKAKLVMTIDPTLYVHIKNENMGRVSKSTSSIGSLLLAGLPEKFAPMIMAIEHSGIEISADVIKTKLLDMSSEVGSTETESAFWSKQRTKKTDRGGKQKQTPDKTGKQIKCYNCKKIGHYKNQCPELKERQANAFSAAFLKGKFSTEDCQLVANGNTVSFKKNICHIHNQQKVLIEVAELENGVYKLNTVKSEKVLAATVVQATDAKTWHRRLGHINSNDLERMKEGAVKGVFYNEKADIQKSNCQVCCEGKQTRLPFPSANHRSKKLLEVVHSDLCGPMETKSIGQAKYFLLFVDDASRMSFVYFLKEKNQMESYLKAAGITHQKSNPYTPEQNGLCERFNRTIVERAKCLLFEAELDKSFWAEAVNTAVYLKNRSPASGLGQMTPFERWTGRKPDVSHVRVFGSPAMAHIPKNKRQKWNKKGTKYIFVGYPENVKGYRLYNPKTRQVTTSRDVIIMEKNEINSDKSQIEVKENDKVPEVQEVEDEDSTEEDNTVPDPDDPTYVCDTSSSYSTKDDANHTLSEEEIPARSSKRERRPVNRYGFTNLCVLAESESCGEEITYEEAMNGPEKEMWRQAMMEELKAFEDNQAWELVDVKKADRVVQCKWVFKKKFESDNKVRFRARLVAKGFTQKEGVDYKETYSPVLRYSTLRLLFALSVKLKFTITHLDVTTAFLNGYLDENVYMQVPPNLECNSYLRTKCGKTMFPHERIF</sequence>
<dbReference type="InterPro" id="IPR001584">
    <property type="entry name" value="Integrase_cat-core"/>
</dbReference>
<evidence type="ECO:0000313" key="15">
    <source>
        <dbReference type="EMBL" id="KAH0813825.1"/>
    </source>
</evidence>
<dbReference type="GO" id="GO:0003676">
    <property type="term" value="F:nucleic acid binding"/>
    <property type="evidence" value="ECO:0007669"/>
    <property type="project" value="InterPro"/>
</dbReference>
<evidence type="ECO:0000256" key="6">
    <source>
        <dbReference type="ARBA" id="ARBA00022908"/>
    </source>
</evidence>
<reference evidence="15" key="1">
    <citation type="journal article" date="2020" name="J Insects Food Feed">
        <title>The yellow mealworm (Tenebrio molitor) genome: a resource for the emerging insects as food and feed industry.</title>
        <authorList>
            <person name="Eriksson T."/>
            <person name="Andere A."/>
            <person name="Kelstrup H."/>
            <person name="Emery V."/>
            <person name="Picard C."/>
        </authorList>
    </citation>
    <scope>NUCLEOTIDE SEQUENCE</scope>
    <source>
        <strain evidence="15">Stoneville</strain>
        <tissue evidence="15">Whole head</tissue>
    </source>
</reference>
<dbReference type="InterPro" id="IPR001878">
    <property type="entry name" value="Znf_CCHC"/>
</dbReference>
<keyword evidence="7" id="KW-0695">RNA-directed DNA polymerase</keyword>
<dbReference type="InterPro" id="IPR036875">
    <property type="entry name" value="Znf_CCHC_sf"/>
</dbReference>
<protein>
    <recommendedName>
        <fullName evidence="17">Retrovirus-related Pol polyprotein from transposon TNT 1-94</fullName>
    </recommendedName>
</protein>
<evidence type="ECO:0000259" key="13">
    <source>
        <dbReference type="PROSITE" id="PS50158"/>
    </source>
</evidence>